<feature type="transmembrane region" description="Helical" evidence="1">
    <location>
        <begin position="12"/>
        <end position="31"/>
    </location>
</feature>
<dbReference type="EMBL" id="CAJVAS010000027">
    <property type="protein sequence ID" value="CAG7644375.1"/>
    <property type="molecule type" value="Genomic_DNA"/>
</dbReference>
<dbReference type="InterPro" id="IPR051916">
    <property type="entry name" value="GPI-anchor_lipid_remodeler"/>
</dbReference>
<dbReference type="Proteomes" id="UP000693672">
    <property type="component" value="Unassembled WGS sequence"/>
</dbReference>
<keyword evidence="4" id="KW-1185">Reference proteome</keyword>
<protein>
    <recommendedName>
        <fullName evidence="2">Endonuclease/exonuclease/phosphatase domain-containing protein</fullName>
    </recommendedName>
</protein>
<evidence type="ECO:0000313" key="3">
    <source>
        <dbReference type="EMBL" id="CAG7644375.1"/>
    </source>
</evidence>
<reference evidence="3" key="1">
    <citation type="submission" date="2021-06" db="EMBL/GenBank/DDBJ databases">
        <authorList>
            <person name="Criscuolo A."/>
        </authorList>
    </citation>
    <scope>NUCLEOTIDE SEQUENCE</scope>
    <source>
        <strain evidence="3">CIP111600</strain>
    </source>
</reference>
<evidence type="ECO:0000313" key="4">
    <source>
        <dbReference type="Proteomes" id="UP000693672"/>
    </source>
</evidence>
<name>A0A916K4R0_9BACL</name>
<comment type="caution">
    <text evidence="3">The sequence shown here is derived from an EMBL/GenBank/DDBJ whole genome shotgun (WGS) entry which is preliminary data.</text>
</comment>
<dbReference type="AlphaFoldDB" id="A0A916K4R0"/>
<accession>A0A916K4R0</accession>
<dbReference type="GO" id="GO:0006506">
    <property type="term" value="P:GPI anchor biosynthetic process"/>
    <property type="evidence" value="ECO:0007669"/>
    <property type="project" value="TreeGrafter"/>
</dbReference>
<feature type="domain" description="Endonuclease/exonuclease/phosphatase" evidence="2">
    <location>
        <begin position="55"/>
        <end position="281"/>
    </location>
</feature>
<gene>
    <name evidence="3" type="ORF">PAESOLCIP111_04682</name>
</gene>
<organism evidence="3 4">
    <name type="scientific">Paenibacillus solanacearum</name>
    <dbReference type="NCBI Taxonomy" id="2048548"/>
    <lineage>
        <taxon>Bacteria</taxon>
        <taxon>Bacillati</taxon>
        <taxon>Bacillota</taxon>
        <taxon>Bacilli</taxon>
        <taxon>Bacillales</taxon>
        <taxon>Paenibacillaceae</taxon>
        <taxon>Paenibacillus</taxon>
    </lineage>
</organism>
<evidence type="ECO:0000259" key="2">
    <source>
        <dbReference type="Pfam" id="PF03372"/>
    </source>
</evidence>
<evidence type="ECO:0000256" key="1">
    <source>
        <dbReference type="SAM" id="Phobius"/>
    </source>
</evidence>
<dbReference type="PANTHER" id="PTHR14859">
    <property type="entry name" value="CALCOFLUOR WHITE HYPERSENSITIVE PROTEIN PRECURSOR"/>
    <property type="match status" value="1"/>
</dbReference>
<dbReference type="GO" id="GO:0016020">
    <property type="term" value="C:membrane"/>
    <property type="evidence" value="ECO:0007669"/>
    <property type="project" value="GOC"/>
</dbReference>
<dbReference type="RefSeq" id="WP_246627604.1">
    <property type="nucleotide sequence ID" value="NZ_CAJVAS010000027.1"/>
</dbReference>
<keyword evidence="1" id="KW-1133">Transmembrane helix</keyword>
<keyword evidence="1" id="KW-0812">Transmembrane</keyword>
<dbReference type="GO" id="GO:0003824">
    <property type="term" value="F:catalytic activity"/>
    <property type="evidence" value="ECO:0007669"/>
    <property type="project" value="InterPro"/>
</dbReference>
<proteinExistence type="predicted"/>
<dbReference type="Pfam" id="PF03372">
    <property type="entry name" value="Exo_endo_phos"/>
    <property type="match status" value="1"/>
</dbReference>
<dbReference type="InterPro" id="IPR005135">
    <property type="entry name" value="Endo/exonuclease/phosphatase"/>
</dbReference>
<keyword evidence="1" id="KW-0472">Membrane</keyword>
<sequence>MRFTSLQRPWRWIAAALGLALALAIIALSLYGGRGMPPPSPGGMPQPEEGTLNVLTYNMHVGIGMDNALDLKRVGDLLAASGADVIGLQEVDKHWAERSRFEDQAKWLADYLKFHYAFGANLDRAPLKPGEPRRQYGTAILSKYPIADAKNTLLPSNLKASERGEQRGILRATIDVGGTPVHYYSAHLGLNAEERRGQTAEIVKLIGAQGGNAILVGDLNAAPYSDEIKILSAAFKDAFADRTNTYTFPADNPHVRADYIFYTPTLQLKRSEVIRSLASDHIPATAQFTFVKATRP</sequence>
<dbReference type="PANTHER" id="PTHR14859:SF15">
    <property type="entry name" value="ENDONUCLEASE_EXONUCLEASE_PHOSPHATASE DOMAIN-CONTAINING PROTEIN"/>
    <property type="match status" value="1"/>
</dbReference>